<keyword evidence="2 5" id="KW-0645">Protease</keyword>
<dbReference type="CDD" id="cd07493">
    <property type="entry name" value="Peptidases_S8_9"/>
    <property type="match status" value="1"/>
</dbReference>
<sequence>MKYYIFITRLVWGVFFFVFLQACGDKEESEPPVSVFTVDPEFVTLSVGESCQLVARLNGVALNGDEVRWEANTNLVSVDNTGKVTAVAYNEFISGIKVSAYTHNGLYAASNIVINQNYSYIFRLVLKDKGTTGFSLSRPEEFLSVSAVEKRRKRNIPIAGSDLPLSEEYLAQIEKVGGKIVSRSKWLQTVCVQSDDPNIADEYMKLPFVEDVVMVWRGNKEPAESESLSERYFSRNAARFSAGDYGKALVNISIHNGQVLHDLGYTGEGIDIAVIDAGFIGLPDNPALNDIHIKGARSFIYGKSDPYADDNHGVWVTSCMATNRPGYFIGTAPGASYWLLRSEDMTGDCPVEEDYWAAAVEYADSVGADIVNTSLYYITYDPPFTSHKYEEMDGKTALATRAANMAASKGMLIVCCTGNDGSWVGTPADSPDVLTVGSVDKNGEIGSFTAYGITVDGRMKPDIVSLGQSAYTIGPDGTVGPRSGTSYASPILCGLAACLWQAYPRLTNRQLSDILKRSADRYGSPQLPYGYGIPDIRKAIELIREISPDDNLQSLK</sequence>
<dbReference type="PANTHER" id="PTHR43399">
    <property type="entry name" value="SUBTILISIN-RELATED"/>
    <property type="match status" value="1"/>
</dbReference>
<dbReference type="Pfam" id="PF00082">
    <property type="entry name" value="Peptidase_S8"/>
    <property type="match status" value="1"/>
</dbReference>
<organism evidence="8 9">
    <name type="scientific">Coprobacter tertius</name>
    <dbReference type="NCBI Taxonomy" id="2944915"/>
    <lineage>
        <taxon>Bacteria</taxon>
        <taxon>Pseudomonadati</taxon>
        <taxon>Bacteroidota</taxon>
        <taxon>Bacteroidia</taxon>
        <taxon>Bacteroidales</taxon>
        <taxon>Barnesiellaceae</taxon>
        <taxon>Coprobacter</taxon>
    </lineage>
</organism>
<dbReference type="Gene3D" id="3.40.50.200">
    <property type="entry name" value="Peptidase S8/S53 domain"/>
    <property type="match status" value="1"/>
</dbReference>
<dbReference type="EMBL" id="JANDHW010000005">
    <property type="protein sequence ID" value="MCP9611682.1"/>
    <property type="molecule type" value="Genomic_DNA"/>
</dbReference>
<reference evidence="8 9" key="1">
    <citation type="submission" date="2022-07" db="EMBL/GenBank/DDBJ databases">
        <title>Fecal culturing of patients with breast cancer.</title>
        <authorList>
            <person name="Teng N.M.Y."/>
            <person name="Kiu R."/>
            <person name="Evans R."/>
            <person name="Baker D.J."/>
            <person name="Zenner C."/>
            <person name="Robinson S.D."/>
            <person name="Hall L.J."/>
        </authorList>
    </citation>
    <scope>NUCLEOTIDE SEQUENCE [LARGE SCALE GENOMIC DNA]</scope>
    <source>
        <strain evidence="8 9">LH1063</strain>
    </source>
</reference>
<dbReference type="PROSITE" id="PS51257">
    <property type="entry name" value="PROKAR_LIPOPROTEIN"/>
    <property type="match status" value="1"/>
</dbReference>
<name>A0ABT1MGC5_9BACT</name>
<dbReference type="PRINTS" id="PR00723">
    <property type="entry name" value="SUBTILISIN"/>
</dbReference>
<accession>A0ABT1MGC5</accession>
<evidence type="ECO:0000256" key="3">
    <source>
        <dbReference type="ARBA" id="ARBA00022801"/>
    </source>
</evidence>
<feature type="domain" description="Peptidase S8/S53" evidence="6">
    <location>
        <begin position="267"/>
        <end position="532"/>
    </location>
</feature>
<evidence type="ECO:0000313" key="9">
    <source>
        <dbReference type="Proteomes" id="UP001205603"/>
    </source>
</evidence>
<evidence type="ECO:0000256" key="2">
    <source>
        <dbReference type="ARBA" id="ARBA00022670"/>
    </source>
</evidence>
<comment type="caution">
    <text evidence="8">The sequence shown here is derived from an EMBL/GenBank/DDBJ whole genome shotgun (WGS) entry which is preliminary data.</text>
</comment>
<dbReference type="Gene3D" id="2.60.40.1080">
    <property type="match status" value="1"/>
</dbReference>
<evidence type="ECO:0000259" key="7">
    <source>
        <dbReference type="Pfam" id="PF02368"/>
    </source>
</evidence>
<comment type="similarity">
    <text evidence="1 5">Belongs to the peptidase S8 family.</text>
</comment>
<dbReference type="InterPro" id="IPR003343">
    <property type="entry name" value="Big_2"/>
</dbReference>
<evidence type="ECO:0000256" key="4">
    <source>
        <dbReference type="ARBA" id="ARBA00022825"/>
    </source>
</evidence>
<proteinExistence type="inferred from homology"/>
<keyword evidence="9" id="KW-1185">Reference proteome</keyword>
<evidence type="ECO:0000313" key="8">
    <source>
        <dbReference type="EMBL" id="MCP9611682.1"/>
    </source>
</evidence>
<feature type="active site" description="Charge relay system" evidence="5">
    <location>
        <position position="276"/>
    </location>
</feature>
<dbReference type="InterPro" id="IPR036852">
    <property type="entry name" value="Peptidase_S8/S53_dom_sf"/>
</dbReference>
<evidence type="ECO:0000259" key="6">
    <source>
        <dbReference type="Pfam" id="PF00082"/>
    </source>
</evidence>
<dbReference type="InterPro" id="IPR000209">
    <property type="entry name" value="Peptidase_S8/S53_dom"/>
</dbReference>
<dbReference type="Pfam" id="PF02368">
    <property type="entry name" value="Big_2"/>
    <property type="match status" value="1"/>
</dbReference>
<dbReference type="InterPro" id="IPR015500">
    <property type="entry name" value="Peptidase_S8_subtilisin-rel"/>
</dbReference>
<keyword evidence="3 5" id="KW-0378">Hydrolase</keyword>
<dbReference type="PANTHER" id="PTHR43399:SF4">
    <property type="entry name" value="CELL WALL-ASSOCIATED PROTEASE"/>
    <property type="match status" value="1"/>
</dbReference>
<feature type="domain" description="BIG2" evidence="7">
    <location>
        <begin position="33"/>
        <end position="89"/>
    </location>
</feature>
<evidence type="ECO:0000256" key="5">
    <source>
        <dbReference type="PROSITE-ProRule" id="PRU01240"/>
    </source>
</evidence>
<protein>
    <submittedName>
        <fullName evidence="8">S8 family serine peptidase</fullName>
    </submittedName>
</protein>
<keyword evidence="4 5" id="KW-0720">Serine protease</keyword>
<gene>
    <name evidence="8" type="ORF">NMU02_06215</name>
</gene>
<dbReference type="SUPFAM" id="SSF52743">
    <property type="entry name" value="Subtilisin-like"/>
    <property type="match status" value="1"/>
</dbReference>
<dbReference type="Proteomes" id="UP001205603">
    <property type="component" value="Unassembled WGS sequence"/>
</dbReference>
<dbReference type="PROSITE" id="PS51892">
    <property type="entry name" value="SUBTILASE"/>
    <property type="match status" value="1"/>
</dbReference>
<feature type="active site" description="Charge relay system" evidence="5">
    <location>
        <position position="486"/>
    </location>
</feature>
<feature type="active site" description="Charge relay system" evidence="5">
    <location>
        <position position="312"/>
    </location>
</feature>
<evidence type="ECO:0000256" key="1">
    <source>
        <dbReference type="ARBA" id="ARBA00011073"/>
    </source>
</evidence>
<dbReference type="RefSeq" id="WP_255026637.1">
    <property type="nucleotide sequence ID" value="NZ_JANDHW010000005.1"/>
</dbReference>
<dbReference type="InterPro" id="IPR051048">
    <property type="entry name" value="Peptidase_S8/S53_subtilisin"/>
</dbReference>